<organism evidence="2">
    <name type="scientific">Micrurus lemniscatus lemniscatus</name>
    <dbReference type="NCBI Taxonomy" id="129467"/>
    <lineage>
        <taxon>Eukaryota</taxon>
        <taxon>Metazoa</taxon>
        <taxon>Chordata</taxon>
        <taxon>Craniata</taxon>
        <taxon>Vertebrata</taxon>
        <taxon>Euteleostomi</taxon>
        <taxon>Lepidosauria</taxon>
        <taxon>Squamata</taxon>
        <taxon>Bifurcata</taxon>
        <taxon>Unidentata</taxon>
        <taxon>Episquamata</taxon>
        <taxon>Toxicofera</taxon>
        <taxon>Serpentes</taxon>
        <taxon>Colubroidea</taxon>
        <taxon>Elapidae</taxon>
        <taxon>Elapinae</taxon>
        <taxon>Micrurus</taxon>
    </lineage>
</organism>
<feature type="transmembrane region" description="Helical" evidence="1">
    <location>
        <begin position="12"/>
        <end position="33"/>
    </location>
</feature>
<name>A0A2D4ICQ8_MICLE</name>
<dbReference type="AlphaFoldDB" id="A0A2D4ICQ8"/>
<proteinExistence type="predicted"/>
<evidence type="ECO:0000256" key="1">
    <source>
        <dbReference type="SAM" id="Phobius"/>
    </source>
</evidence>
<dbReference type="EMBL" id="IACK01096639">
    <property type="protein sequence ID" value="LAA81992.1"/>
    <property type="molecule type" value="Transcribed_RNA"/>
</dbReference>
<protein>
    <submittedName>
        <fullName evidence="2">Uncharacterized protein</fullName>
    </submittedName>
</protein>
<keyword evidence="1" id="KW-1133">Transmembrane helix</keyword>
<keyword evidence="1" id="KW-0472">Membrane</keyword>
<accession>A0A2D4ICQ8</accession>
<sequence>MRGIKNKGDSSVSFSNIVSPGIYPMALIFHVVFKSQKPKSVFQVRNMTSQEDFSIMERCIKEKKKHSLLLRNNKGNSKACPQKIQNQLKTALSLSFFFNNRKPFGNWETYSKTVFLLTFYI</sequence>
<evidence type="ECO:0000313" key="2">
    <source>
        <dbReference type="EMBL" id="LAA81992.1"/>
    </source>
</evidence>
<keyword evidence="1" id="KW-0812">Transmembrane</keyword>
<reference evidence="2" key="2">
    <citation type="submission" date="2017-11" db="EMBL/GenBank/DDBJ databases">
        <title>Coralsnake Venomics: Analyses of Venom Gland Transcriptomes and Proteomes of Six Brazilian Taxa.</title>
        <authorList>
            <person name="Aird S.D."/>
            <person name="Jorge da Silva N."/>
            <person name="Qiu L."/>
            <person name="Villar-Briones A."/>
            <person name="Aparecida-Saddi V."/>
            <person name="Campos-Telles M.P."/>
            <person name="Grau M."/>
            <person name="Mikheyev A.S."/>
        </authorList>
    </citation>
    <scope>NUCLEOTIDE SEQUENCE</scope>
    <source>
        <tissue evidence="2">Venom_gland</tissue>
    </source>
</reference>
<reference evidence="2" key="1">
    <citation type="submission" date="2017-07" db="EMBL/GenBank/DDBJ databases">
        <authorList>
            <person name="Mikheyev A."/>
            <person name="Grau M."/>
        </authorList>
    </citation>
    <scope>NUCLEOTIDE SEQUENCE</scope>
    <source>
        <tissue evidence="2">Venom_gland</tissue>
    </source>
</reference>